<comment type="caution">
    <text evidence="2">The sequence shown here is derived from an EMBL/GenBank/DDBJ whole genome shotgun (WGS) entry which is preliminary data.</text>
</comment>
<evidence type="ECO:0000259" key="1">
    <source>
        <dbReference type="Pfam" id="PF25484"/>
    </source>
</evidence>
<accession>A0A1Y2DJA2</accession>
<dbReference type="Pfam" id="PF25484">
    <property type="entry name" value="DUF7907"/>
    <property type="match status" value="1"/>
</dbReference>
<organism evidence="2 3">
    <name type="scientific">Pseudomassariella vexata</name>
    <dbReference type="NCBI Taxonomy" id="1141098"/>
    <lineage>
        <taxon>Eukaryota</taxon>
        <taxon>Fungi</taxon>
        <taxon>Dikarya</taxon>
        <taxon>Ascomycota</taxon>
        <taxon>Pezizomycotina</taxon>
        <taxon>Sordariomycetes</taxon>
        <taxon>Xylariomycetidae</taxon>
        <taxon>Amphisphaeriales</taxon>
        <taxon>Pseudomassariaceae</taxon>
        <taxon>Pseudomassariella</taxon>
    </lineage>
</organism>
<keyword evidence="3" id="KW-1185">Reference proteome</keyword>
<name>A0A1Y2DJA2_9PEZI</name>
<dbReference type="OrthoDB" id="3518533at2759"/>
<proteinExistence type="predicted"/>
<sequence length="268" mass="30768">MLTPLHLYYTDSIPLLPTRRYHYPDTIRKIFTYMTSRVHPISILATIGLARLAATAAVFPINQRDDITYDKAYRILITKNSDYTDLDYDSVVPGFELESQSRYWFSYQIGGTYGQNIAIASQRIGPVFYEQLIHIGQSTTWQSYTDNEKHYRLSPKVQYLKEFDPDYPEEHNVFVNRNGDMDIGAAPTHPPSVWGPAPGTWLVCQRNFLHHNVLAIRYAYQVLNETQNIPGGCVPVTLETICAPLEPASHNRTWNHEEILEAPCVKPY</sequence>
<evidence type="ECO:0000313" key="2">
    <source>
        <dbReference type="EMBL" id="ORY59289.1"/>
    </source>
</evidence>
<gene>
    <name evidence="2" type="ORF">BCR38DRAFT_477534</name>
</gene>
<protein>
    <recommendedName>
        <fullName evidence="1">DUF7907 domain-containing protein</fullName>
    </recommendedName>
</protein>
<dbReference type="RefSeq" id="XP_040711983.1">
    <property type="nucleotide sequence ID" value="XM_040863076.1"/>
</dbReference>
<evidence type="ECO:0000313" key="3">
    <source>
        <dbReference type="Proteomes" id="UP000193689"/>
    </source>
</evidence>
<dbReference type="AlphaFoldDB" id="A0A1Y2DJA2"/>
<dbReference type="GeneID" id="63779288"/>
<dbReference type="InterPro" id="IPR057229">
    <property type="entry name" value="DUF7907"/>
</dbReference>
<reference evidence="2 3" key="1">
    <citation type="submission" date="2016-07" db="EMBL/GenBank/DDBJ databases">
        <title>Pervasive Adenine N6-methylation of Active Genes in Fungi.</title>
        <authorList>
            <consortium name="DOE Joint Genome Institute"/>
            <person name="Mondo S.J."/>
            <person name="Dannebaum R.O."/>
            <person name="Kuo R.C."/>
            <person name="Labutti K."/>
            <person name="Haridas S."/>
            <person name="Kuo A."/>
            <person name="Salamov A."/>
            <person name="Ahrendt S.R."/>
            <person name="Lipzen A."/>
            <person name="Sullivan W."/>
            <person name="Andreopoulos W.B."/>
            <person name="Clum A."/>
            <person name="Lindquist E."/>
            <person name="Daum C."/>
            <person name="Ramamoorthy G.K."/>
            <person name="Gryganskyi A."/>
            <person name="Culley D."/>
            <person name="Magnuson J.K."/>
            <person name="James T.Y."/>
            <person name="O'Malley M.A."/>
            <person name="Stajich J.E."/>
            <person name="Spatafora J.W."/>
            <person name="Visel A."/>
            <person name="Grigoriev I.V."/>
        </authorList>
    </citation>
    <scope>NUCLEOTIDE SEQUENCE [LARGE SCALE GENOMIC DNA]</scope>
    <source>
        <strain evidence="2 3">CBS 129021</strain>
    </source>
</reference>
<dbReference type="InParanoid" id="A0A1Y2DJA2"/>
<dbReference type="STRING" id="1141098.A0A1Y2DJA2"/>
<feature type="domain" description="DUF7907" evidence="1">
    <location>
        <begin position="141"/>
        <end position="242"/>
    </location>
</feature>
<dbReference type="Proteomes" id="UP000193689">
    <property type="component" value="Unassembled WGS sequence"/>
</dbReference>
<dbReference type="EMBL" id="MCFJ01000014">
    <property type="protein sequence ID" value="ORY59289.1"/>
    <property type="molecule type" value="Genomic_DNA"/>
</dbReference>